<dbReference type="EMBL" id="JAUKTV010000006">
    <property type="protein sequence ID" value="KAK0736560.1"/>
    <property type="molecule type" value="Genomic_DNA"/>
</dbReference>
<accession>A0AA40BLQ5</accession>
<feature type="region of interest" description="Disordered" evidence="1">
    <location>
        <begin position="401"/>
        <end position="461"/>
    </location>
</feature>
<name>A0AA40BLQ5_9PEZI</name>
<evidence type="ECO:0000313" key="3">
    <source>
        <dbReference type="Proteomes" id="UP001172159"/>
    </source>
</evidence>
<evidence type="ECO:0000313" key="2">
    <source>
        <dbReference type="EMBL" id="KAK0736560.1"/>
    </source>
</evidence>
<reference evidence="2" key="1">
    <citation type="submission" date="2023-06" db="EMBL/GenBank/DDBJ databases">
        <title>Genome-scale phylogeny and comparative genomics of the fungal order Sordariales.</title>
        <authorList>
            <consortium name="Lawrence Berkeley National Laboratory"/>
            <person name="Hensen N."/>
            <person name="Bonometti L."/>
            <person name="Westerberg I."/>
            <person name="Brannstrom I.O."/>
            <person name="Guillou S."/>
            <person name="Cros-Aarteil S."/>
            <person name="Calhoun S."/>
            <person name="Haridas S."/>
            <person name="Kuo A."/>
            <person name="Mondo S."/>
            <person name="Pangilinan J."/>
            <person name="Riley R."/>
            <person name="Labutti K."/>
            <person name="Andreopoulos B."/>
            <person name="Lipzen A."/>
            <person name="Chen C."/>
            <person name="Yanf M."/>
            <person name="Daum C."/>
            <person name="Ng V."/>
            <person name="Clum A."/>
            <person name="Steindorff A."/>
            <person name="Ohm R."/>
            <person name="Martin F."/>
            <person name="Silar P."/>
            <person name="Natvig D."/>
            <person name="Lalanne C."/>
            <person name="Gautier V."/>
            <person name="Ament-Velasquez S.L."/>
            <person name="Kruys A."/>
            <person name="Hutchinson M.I."/>
            <person name="Powell A.J."/>
            <person name="Barry K."/>
            <person name="Miller A.N."/>
            <person name="Grigoriev I.V."/>
            <person name="Debuchy R."/>
            <person name="Gladieux P."/>
            <person name="Thoren M.H."/>
            <person name="Johannesson H."/>
        </authorList>
    </citation>
    <scope>NUCLEOTIDE SEQUENCE</scope>
    <source>
        <strain evidence="2">CBS 540.89</strain>
    </source>
</reference>
<organism evidence="2 3">
    <name type="scientific">Apiosordaria backusii</name>
    <dbReference type="NCBI Taxonomy" id="314023"/>
    <lineage>
        <taxon>Eukaryota</taxon>
        <taxon>Fungi</taxon>
        <taxon>Dikarya</taxon>
        <taxon>Ascomycota</taxon>
        <taxon>Pezizomycotina</taxon>
        <taxon>Sordariomycetes</taxon>
        <taxon>Sordariomycetidae</taxon>
        <taxon>Sordariales</taxon>
        <taxon>Lasiosphaeriaceae</taxon>
        <taxon>Apiosordaria</taxon>
    </lineage>
</organism>
<keyword evidence="3" id="KW-1185">Reference proteome</keyword>
<gene>
    <name evidence="2" type="ORF">B0T21DRAFT_411724</name>
</gene>
<protein>
    <submittedName>
        <fullName evidence="2">Uncharacterized protein</fullName>
    </submittedName>
</protein>
<proteinExistence type="predicted"/>
<dbReference type="Proteomes" id="UP001172159">
    <property type="component" value="Unassembled WGS sequence"/>
</dbReference>
<sequence length="461" mass="52183">MAHLRQETRRQLMKRAALPNGQLSYVFIVATSFQPLLDIDMGYNEREAMVAQIMGLFRNRDILGPTFEDLMESEATIAGFWSQEDRLTSVFQTIEYCVLPDGIWQKTIPKDALLQIFSCANGRLHYTVSNVKKEAITRVYQDPVFLRIHISIKAGAQAHFHGDLCGFELRAYGGQRHCYYRCIAVVKLRQQHNKPDLIRLFSKSRKIFYPSGRLKLPATYDWDVDDEAEYLYVYIQATEAQYRQRCPTPADENMHLPLDTVHDINIYGVELCLRAMGVGPAVPDLCAERSRVESVEPDLPPRAEPSPPALPRDVHLLELAGDQSSWFMGANSRDNPSCAIWACTMPPDSNLSHLVQESGWEWGAEQRVRDWTAPPNSNLSQLEAGPAFDWSTEQRDRASTILPDSNLSELEEEPACYSSVEKRTRTSTIPPDSNLSELEEEQASHDSVAGKYVRGSSDEPL</sequence>
<feature type="compositionally biased region" description="Polar residues" evidence="1">
    <location>
        <begin position="426"/>
        <end position="436"/>
    </location>
</feature>
<dbReference type="AlphaFoldDB" id="A0AA40BLQ5"/>
<evidence type="ECO:0000256" key="1">
    <source>
        <dbReference type="SAM" id="MobiDB-lite"/>
    </source>
</evidence>
<comment type="caution">
    <text evidence="2">The sequence shown here is derived from an EMBL/GenBank/DDBJ whole genome shotgun (WGS) entry which is preliminary data.</text>
</comment>